<evidence type="ECO:0000259" key="2">
    <source>
        <dbReference type="PROSITE" id="PS50086"/>
    </source>
</evidence>
<evidence type="ECO:0000313" key="4">
    <source>
        <dbReference type="Proteomes" id="UP000053477"/>
    </source>
</evidence>
<feature type="compositionally biased region" description="Basic and acidic residues" evidence="1">
    <location>
        <begin position="190"/>
        <end position="200"/>
    </location>
</feature>
<protein>
    <submittedName>
        <fullName evidence="3">RabGAP/TBC</fullName>
    </submittedName>
</protein>
<proteinExistence type="predicted"/>
<dbReference type="Proteomes" id="UP000053477">
    <property type="component" value="Unassembled WGS sequence"/>
</dbReference>
<dbReference type="Gene3D" id="1.10.8.270">
    <property type="entry name" value="putative rabgap domain of human tbc1 domain family member 14 like domains"/>
    <property type="match status" value="1"/>
</dbReference>
<dbReference type="FunCoup" id="A0A0H2RSN8">
    <property type="interactions" value="626"/>
</dbReference>
<feature type="region of interest" description="Disordered" evidence="1">
    <location>
        <begin position="36"/>
        <end position="143"/>
    </location>
</feature>
<dbReference type="AlphaFoldDB" id="A0A0H2RSN8"/>
<dbReference type="PANTHER" id="PTHR22957:SF26">
    <property type="entry name" value="LD44506P"/>
    <property type="match status" value="1"/>
</dbReference>
<dbReference type="GO" id="GO:0005096">
    <property type="term" value="F:GTPase activator activity"/>
    <property type="evidence" value="ECO:0007669"/>
    <property type="project" value="TreeGrafter"/>
</dbReference>
<dbReference type="PANTHER" id="PTHR22957">
    <property type="entry name" value="TBC1 DOMAIN FAMILY MEMBER GTPASE-ACTIVATING PROTEIN"/>
    <property type="match status" value="1"/>
</dbReference>
<dbReference type="InterPro" id="IPR000195">
    <property type="entry name" value="Rab-GAP-TBC_dom"/>
</dbReference>
<feature type="compositionally biased region" description="Polar residues" evidence="1">
    <location>
        <begin position="82"/>
        <end position="125"/>
    </location>
</feature>
<evidence type="ECO:0000313" key="3">
    <source>
        <dbReference type="EMBL" id="KLO14617.1"/>
    </source>
</evidence>
<dbReference type="PROSITE" id="PS50086">
    <property type="entry name" value="TBC_RABGAP"/>
    <property type="match status" value="1"/>
</dbReference>
<keyword evidence="4" id="KW-1185">Reference proteome</keyword>
<dbReference type="GO" id="GO:0005794">
    <property type="term" value="C:Golgi apparatus"/>
    <property type="evidence" value="ECO:0007669"/>
    <property type="project" value="TreeGrafter"/>
</dbReference>
<dbReference type="FunFam" id="1.10.8.270:FF:000037">
    <property type="entry name" value="TBC1 domain family member 22A"/>
    <property type="match status" value="1"/>
</dbReference>
<feature type="compositionally biased region" description="Low complexity" evidence="1">
    <location>
        <begin position="63"/>
        <end position="76"/>
    </location>
</feature>
<dbReference type="InterPro" id="IPR035969">
    <property type="entry name" value="Rab-GAP_TBC_sf"/>
</dbReference>
<dbReference type="EMBL" id="KQ085941">
    <property type="protein sequence ID" value="KLO14617.1"/>
    <property type="molecule type" value="Genomic_DNA"/>
</dbReference>
<evidence type="ECO:0000256" key="1">
    <source>
        <dbReference type="SAM" id="MobiDB-lite"/>
    </source>
</evidence>
<feature type="domain" description="Rab-GAP TBC" evidence="2">
    <location>
        <begin position="253"/>
        <end position="477"/>
    </location>
</feature>
<dbReference type="FunFam" id="1.10.472.80:FF:000001">
    <property type="entry name" value="TBC1 domain family member 22B"/>
    <property type="match status" value="1"/>
</dbReference>
<dbReference type="SMART" id="SM00164">
    <property type="entry name" value="TBC"/>
    <property type="match status" value="1"/>
</dbReference>
<dbReference type="STRING" id="27342.A0A0H2RSN8"/>
<name>A0A0H2RSN8_9AGAM</name>
<sequence>MLGMTRPPPTRPHIGFGTSSRLTSYSSAAIEWADEDAWDSGSDSESAAPKPLYSRKSSSIDNAVPQQTATPAQPVPNRKRTPSTSSLAFSYTHVNAPSPSSYSPQTEPPIQTSPKASWTMVSKPSETGIAKEDEKTPVDKRRVSEEFDVDEIVLGSMDLEASTSKPNRGSVERDNIRPDVSDIAHDPLHWIRRRHEENSRTRSRNSEASGHTKTASQLMREQSIKTNRRNKFVEFLLAEDINIVELRKMAWNGIPEELRPVAWQLLLGYMPLPAALRSSTLIRKREEYSSLVELSFARGRDGLDQQIWHQIEIDVPRTRPGVQLWMNATAQKCIERILYVWAIRHPASGYVQGINDLVTPFFQVFLSSYITTDPELFDPSLLPKNVLNAIEADSFWCLSRLLDGIQDNYIFAQPGIQRSVKRMAELVARIDAPLAAHLQSENVEFMQFAFRWMNCLLMREMSVKNTIRMWDTYLAEGPDAFSQFHLYVCSAFLIKWSKKLQEMDFQGIIMFLQSLPTQSWTDHDIELLLSHAFVLNSTWQNAQSHFQA</sequence>
<gene>
    <name evidence="3" type="ORF">SCHPADRAFT_826059</name>
</gene>
<dbReference type="SUPFAM" id="SSF47923">
    <property type="entry name" value="Ypt/Rab-GAP domain of gyp1p"/>
    <property type="match status" value="2"/>
</dbReference>
<dbReference type="OrthoDB" id="26371at2759"/>
<feature type="region of interest" description="Disordered" evidence="1">
    <location>
        <begin position="190"/>
        <end position="223"/>
    </location>
</feature>
<organism evidence="3 4">
    <name type="scientific">Schizopora paradoxa</name>
    <dbReference type="NCBI Taxonomy" id="27342"/>
    <lineage>
        <taxon>Eukaryota</taxon>
        <taxon>Fungi</taxon>
        <taxon>Dikarya</taxon>
        <taxon>Basidiomycota</taxon>
        <taxon>Agaricomycotina</taxon>
        <taxon>Agaricomycetes</taxon>
        <taxon>Hymenochaetales</taxon>
        <taxon>Schizoporaceae</taxon>
        <taxon>Schizopora</taxon>
    </lineage>
</organism>
<dbReference type="Pfam" id="PF00566">
    <property type="entry name" value="RabGAP-TBC"/>
    <property type="match status" value="1"/>
</dbReference>
<dbReference type="InParanoid" id="A0A0H2RSN8"/>
<dbReference type="Gene3D" id="1.10.472.80">
    <property type="entry name" value="Ypt/Rab-GAP domain of gyp1p, domain 3"/>
    <property type="match status" value="1"/>
</dbReference>
<feature type="compositionally biased region" description="Pro residues" evidence="1">
    <location>
        <begin position="1"/>
        <end position="11"/>
    </location>
</feature>
<feature type="region of interest" description="Disordered" evidence="1">
    <location>
        <begin position="1"/>
        <end position="20"/>
    </location>
</feature>
<feature type="compositionally biased region" description="Polar residues" evidence="1">
    <location>
        <begin position="206"/>
        <end position="220"/>
    </location>
</feature>
<accession>A0A0H2RSN8</accession>
<feature type="compositionally biased region" description="Basic and acidic residues" evidence="1">
    <location>
        <begin position="129"/>
        <end position="143"/>
    </location>
</feature>
<reference evidence="3 4" key="1">
    <citation type="submission" date="2015-04" db="EMBL/GenBank/DDBJ databases">
        <title>Complete genome sequence of Schizopora paradoxa KUC8140, a cosmopolitan wood degrader in East Asia.</title>
        <authorList>
            <consortium name="DOE Joint Genome Institute"/>
            <person name="Min B."/>
            <person name="Park H."/>
            <person name="Jang Y."/>
            <person name="Kim J.-J."/>
            <person name="Kim K.H."/>
            <person name="Pangilinan J."/>
            <person name="Lipzen A."/>
            <person name="Riley R."/>
            <person name="Grigoriev I.V."/>
            <person name="Spatafora J.W."/>
            <person name="Choi I.-G."/>
        </authorList>
    </citation>
    <scope>NUCLEOTIDE SEQUENCE [LARGE SCALE GENOMIC DNA]</scope>
    <source>
        <strain evidence="3 4">KUC8140</strain>
    </source>
</reference>